<name>A0A9X8R9W4_9BACI</name>
<reference evidence="6 7" key="1">
    <citation type="submission" date="2017-01" db="EMBL/GenBank/DDBJ databases">
        <authorList>
            <person name="Varghese N."/>
            <person name="Submissions S."/>
        </authorList>
    </citation>
    <scope>NUCLEOTIDE SEQUENCE [LARGE SCALE GENOMIC DNA]</scope>
    <source>
        <strain evidence="6 7">RUG2-6</strain>
    </source>
</reference>
<dbReference type="RefSeq" id="WP_076368609.1">
    <property type="nucleotide sequence ID" value="NZ_FTMX01000004.1"/>
</dbReference>
<dbReference type="Proteomes" id="UP000185829">
    <property type="component" value="Unassembled WGS sequence"/>
</dbReference>
<dbReference type="AlphaFoldDB" id="A0A9X8R9W4"/>
<gene>
    <name evidence="6" type="ORF">SAMN05878482_10458</name>
</gene>
<evidence type="ECO:0000256" key="4">
    <source>
        <dbReference type="ARBA" id="ARBA00023163"/>
    </source>
</evidence>
<dbReference type="PRINTS" id="PR00039">
    <property type="entry name" value="HTHLYSR"/>
</dbReference>
<dbReference type="PANTHER" id="PTHR30126:SF78">
    <property type="entry name" value="HTH LYSR-TYPE DOMAIN-CONTAINING PROTEIN"/>
    <property type="match status" value="1"/>
</dbReference>
<evidence type="ECO:0000313" key="7">
    <source>
        <dbReference type="Proteomes" id="UP000185829"/>
    </source>
</evidence>
<comment type="caution">
    <text evidence="6">The sequence shown here is derived from an EMBL/GenBank/DDBJ whole genome shotgun (WGS) entry which is preliminary data.</text>
</comment>
<dbReference type="SUPFAM" id="SSF46785">
    <property type="entry name" value="Winged helix' DNA-binding domain"/>
    <property type="match status" value="1"/>
</dbReference>
<dbReference type="InterPro" id="IPR000847">
    <property type="entry name" value="LysR_HTH_N"/>
</dbReference>
<dbReference type="InterPro" id="IPR036390">
    <property type="entry name" value="WH_DNA-bd_sf"/>
</dbReference>
<keyword evidence="2" id="KW-0805">Transcription regulation</keyword>
<dbReference type="CDD" id="cd05466">
    <property type="entry name" value="PBP2_LTTR_substrate"/>
    <property type="match status" value="1"/>
</dbReference>
<evidence type="ECO:0000256" key="2">
    <source>
        <dbReference type="ARBA" id="ARBA00023015"/>
    </source>
</evidence>
<dbReference type="Gene3D" id="1.10.10.10">
    <property type="entry name" value="Winged helix-like DNA-binding domain superfamily/Winged helix DNA-binding domain"/>
    <property type="match status" value="1"/>
</dbReference>
<keyword evidence="3 6" id="KW-0238">DNA-binding</keyword>
<evidence type="ECO:0000256" key="3">
    <source>
        <dbReference type="ARBA" id="ARBA00023125"/>
    </source>
</evidence>
<evidence type="ECO:0000256" key="1">
    <source>
        <dbReference type="ARBA" id="ARBA00009437"/>
    </source>
</evidence>
<dbReference type="GO" id="GO:0000976">
    <property type="term" value="F:transcription cis-regulatory region binding"/>
    <property type="evidence" value="ECO:0007669"/>
    <property type="project" value="TreeGrafter"/>
</dbReference>
<dbReference type="Gene3D" id="3.40.190.290">
    <property type="match status" value="1"/>
</dbReference>
<dbReference type="EMBL" id="FTMX01000004">
    <property type="protein sequence ID" value="SIR50393.1"/>
    <property type="molecule type" value="Genomic_DNA"/>
</dbReference>
<evidence type="ECO:0000313" key="6">
    <source>
        <dbReference type="EMBL" id="SIR50393.1"/>
    </source>
</evidence>
<dbReference type="InterPro" id="IPR005119">
    <property type="entry name" value="LysR_subst-bd"/>
</dbReference>
<sequence length="287" mass="33439">MNYRDWEIIKILYEQKNITKTAQILFVSQPALTNRLKQIEEELGVKMFNRGRRGIHFTPHGEYLAACAEEALTYFLKVKEILNNMSNDVKGTLRLGVSNFFTKYKLPTILKLFQEQYPLVEFKIITGLSSQVFKAFYNQDVHIGFIRGDYNWVGQKHLLMEETLCVASKKKIDLIDLPYLRRIDYKTDSLLKALIDNWWTENYSQAPLTSVEVDQVDTCKELVVNGLGYGILPNLILEGVDDLHKIELVDQNGNPLLRRTWMYYNEDSLELNLVKVFVNFVENIDLQ</sequence>
<accession>A0A9X8R9W4</accession>
<dbReference type="Pfam" id="PF00126">
    <property type="entry name" value="HTH_1"/>
    <property type="match status" value="1"/>
</dbReference>
<dbReference type="GO" id="GO:0003700">
    <property type="term" value="F:DNA-binding transcription factor activity"/>
    <property type="evidence" value="ECO:0007669"/>
    <property type="project" value="InterPro"/>
</dbReference>
<dbReference type="PANTHER" id="PTHR30126">
    <property type="entry name" value="HTH-TYPE TRANSCRIPTIONAL REGULATOR"/>
    <property type="match status" value="1"/>
</dbReference>
<evidence type="ECO:0000259" key="5">
    <source>
        <dbReference type="PROSITE" id="PS50931"/>
    </source>
</evidence>
<dbReference type="Pfam" id="PF03466">
    <property type="entry name" value="LysR_substrate"/>
    <property type="match status" value="1"/>
</dbReference>
<organism evidence="6 7">
    <name type="scientific">Peribacillus simplex</name>
    <dbReference type="NCBI Taxonomy" id="1478"/>
    <lineage>
        <taxon>Bacteria</taxon>
        <taxon>Bacillati</taxon>
        <taxon>Bacillota</taxon>
        <taxon>Bacilli</taxon>
        <taxon>Bacillales</taxon>
        <taxon>Bacillaceae</taxon>
        <taxon>Peribacillus</taxon>
    </lineage>
</organism>
<dbReference type="InterPro" id="IPR036388">
    <property type="entry name" value="WH-like_DNA-bd_sf"/>
</dbReference>
<dbReference type="PROSITE" id="PS50931">
    <property type="entry name" value="HTH_LYSR"/>
    <property type="match status" value="1"/>
</dbReference>
<dbReference type="SUPFAM" id="SSF53850">
    <property type="entry name" value="Periplasmic binding protein-like II"/>
    <property type="match status" value="1"/>
</dbReference>
<feature type="domain" description="HTH lysR-type" evidence="5">
    <location>
        <begin position="1"/>
        <end position="58"/>
    </location>
</feature>
<comment type="similarity">
    <text evidence="1">Belongs to the LysR transcriptional regulatory family.</text>
</comment>
<keyword evidence="4" id="KW-0804">Transcription</keyword>
<protein>
    <submittedName>
        <fullName evidence="6">DNA-binding transcriptional regulator, LysR family</fullName>
    </submittedName>
</protein>
<proteinExistence type="inferred from homology"/>